<dbReference type="Proteomes" id="UP001176517">
    <property type="component" value="Unassembled WGS sequence"/>
</dbReference>
<feature type="region of interest" description="Disordered" evidence="1">
    <location>
        <begin position="391"/>
        <end position="410"/>
    </location>
</feature>
<protein>
    <submittedName>
        <fullName evidence="2">Uncharacterized protein</fullName>
    </submittedName>
</protein>
<organism evidence="2 3">
    <name type="scientific">Tilletia horrida</name>
    <dbReference type="NCBI Taxonomy" id="155126"/>
    <lineage>
        <taxon>Eukaryota</taxon>
        <taxon>Fungi</taxon>
        <taxon>Dikarya</taxon>
        <taxon>Basidiomycota</taxon>
        <taxon>Ustilaginomycotina</taxon>
        <taxon>Exobasidiomycetes</taxon>
        <taxon>Tilletiales</taxon>
        <taxon>Tilletiaceae</taxon>
        <taxon>Tilletia</taxon>
    </lineage>
</organism>
<accession>A0AAN6GJB9</accession>
<gene>
    <name evidence="2" type="ORF">OC846_006785</name>
</gene>
<dbReference type="EMBL" id="JAPDMZ010000571">
    <property type="protein sequence ID" value="KAK0542270.1"/>
    <property type="molecule type" value="Genomic_DNA"/>
</dbReference>
<feature type="region of interest" description="Disordered" evidence="1">
    <location>
        <begin position="17"/>
        <end position="124"/>
    </location>
</feature>
<evidence type="ECO:0000313" key="2">
    <source>
        <dbReference type="EMBL" id="KAK0542270.1"/>
    </source>
</evidence>
<feature type="compositionally biased region" description="Basic and acidic residues" evidence="1">
    <location>
        <begin position="391"/>
        <end position="405"/>
    </location>
</feature>
<feature type="compositionally biased region" description="Low complexity" evidence="1">
    <location>
        <begin position="100"/>
        <end position="121"/>
    </location>
</feature>
<evidence type="ECO:0000256" key="1">
    <source>
        <dbReference type="SAM" id="MobiDB-lite"/>
    </source>
</evidence>
<feature type="compositionally biased region" description="Low complexity" evidence="1">
    <location>
        <begin position="17"/>
        <end position="29"/>
    </location>
</feature>
<feature type="compositionally biased region" description="Polar residues" evidence="1">
    <location>
        <begin position="299"/>
        <end position="311"/>
    </location>
</feature>
<keyword evidence="3" id="KW-1185">Reference proteome</keyword>
<feature type="region of interest" description="Disordered" evidence="1">
    <location>
        <begin position="281"/>
        <end position="343"/>
    </location>
</feature>
<feature type="compositionally biased region" description="Acidic residues" evidence="1">
    <location>
        <begin position="281"/>
        <end position="290"/>
    </location>
</feature>
<feature type="non-terminal residue" evidence="2">
    <location>
        <position position="1"/>
    </location>
</feature>
<proteinExistence type="predicted"/>
<reference evidence="2" key="1">
    <citation type="journal article" date="2023" name="PhytoFront">
        <title>Draft Genome Resources of Seven Strains of Tilletia horrida, Causal Agent of Kernel Smut of Rice.</title>
        <authorList>
            <person name="Khanal S."/>
            <person name="Antony Babu S."/>
            <person name="Zhou X.G."/>
        </authorList>
    </citation>
    <scope>NUCLEOTIDE SEQUENCE</scope>
    <source>
        <strain evidence="2">TX6</strain>
    </source>
</reference>
<evidence type="ECO:0000313" key="3">
    <source>
        <dbReference type="Proteomes" id="UP001176517"/>
    </source>
</evidence>
<name>A0AAN6GJB9_9BASI</name>
<dbReference type="AlphaFoldDB" id="A0AAN6GJB9"/>
<comment type="caution">
    <text evidence="2">The sequence shown here is derived from an EMBL/GenBank/DDBJ whole genome shotgun (WGS) entry which is preliminary data.</text>
</comment>
<sequence length="424" mass="47474">PGAPALQQVSVGADVPVAAAADDGAGPSAFESSPWRRDSGPTYLRGLFDRGEEAEQTQNRDIIHDGDQYNDERATGYESQVAGYGWEEDDQTQRTRGATPSPFSRSSPVGPSRSVSSVSRAGGRHHWTDDERYLMIKFMQKSPDLQQAMLPGRRDNDSSRTINHNTLLRDCARAIHLNSDVQLEPIQVRRQIEYMNKRYEAALKELSETGKSKTAEEVPAHGFLREERAKAVRKCWFFEDWHEMRRDRRSCAPARIRLGGGAGTIAVEPNGLRVGQHDEMDDLFSEDDGPSMETPNILGETQDSNNSQGSTASARRRERDEEDLASAPAAAGAKKRRHGASSTMEALANNMRASIEAREARAAQREERQIQLQQEQYQTTQAQLEIERMNAETRRMEAETARESQRQQSELMRLLVNRLSSSSS</sequence>
<feature type="compositionally biased region" description="Basic and acidic residues" evidence="1">
    <location>
        <begin position="61"/>
        <end position="75"/>
    </location>
</feature>